<feature type="domain" description="F-box" evidence="2">
    <location>
        <begin position="33"/>
        <end position="73"/>
    </location>
</feature>
<proteinExistence type="predicted"/>
<evidence type="ECO:0000313" key="3">
    <source>
        <dbReference type="EMBL" id="KAG7543225.1"/>
    </source>
</evidence>
<feature type="compositionally biased region" description="Basic residues" evidence="1">
    <location>
        <begin position="1"/>
        <end position="16"/>
    </location>
</feature>
<dbReference type="SMART" id="SM00256">
    <property type="entry name" value="FBOX"/>
    <property type="match status" value="1"/>
</dbReference>
<dbReference type="EMBL" id="JAEFBK010000012">
    <property type="protein sequence ID" value="KAG7543225.1"/>
    <property type="molecule type" value="Genomic_DNA"/>
</dbReference>
<feature type="compositionally biased region" description="Low complexity" evidence="1">
    <location>
        <begin position="17"/>
        <end position="29"/>
    </location>
</feature>
<dbReference type="PANTHER" id="PTHR24414:SF184">
    <property type="entry name" value="GALACTOSE OXIDASE_KELCH REPEAT SUPERFAMILY PROTEIN"/>
    <property type="match status" value="1"/>
</dbReference>
<comment type="caution">
    <text evidence="3">The sequence shown here is derived from an EMBL/GenBank/DDBJ whole genome shotgun (WGS) entry which is preliminary data.</text>
</comment>
<dbReference type="InterPro" id="IPR001810">
    <property type="entry name" value="F-box_dom"/>
</dbReference>
<gene>
    <name evidence="3" type="ORF">ISN45_Aa07g031490</name>
</gene>
<reference evidence="3 4" key="1">
    <citation type="submission" date="2020-12" db="EMBL/GenBank/DDBJ databases">
        <title>Concerted genomic and epigenomic changes stabilize Arabidopsis allopolyploids.</title>
        <authorList>
            <person name="Chen Z."/>
        </authorList>
    </citation>
    <scope>NUCLEOTIDE SEQUENCE [LARGE SCALE GENOMIC DNA]</scope>
    <source>
        <strain evidence="3">Allo738</strain>
        <tissue evidence="3">Leaf</tissue>
    </source>
</reference>
<evidence type="ECO:0000256" key="1">
    <source>
        <dbReference type="SAM" id="MobiDB-lite"/>
    </source>
</evidence>
<sequence>MSFPEKKRKMATKKPLLKPSLTLQSTSNPSLSLPDDLLLSCFARVSRLYYPTLSLVSKSLRSLITSAELYKTRSLLNREERCLYVCLKLPSDSNPRWFTLCRKPNHPRKTKNKTSGNVLVPVPFPQSSHPTHAASFVAVGSDIYEIGGLINDRPSPNVSALDCRSLSRNQAPN</sequence>
<accession>A0A8T1Y7U6</accession>
<name>A0A8T1Y7U6_9BRAS</name>
<protein>
    <submittedName>
        <fullName evidence="3">F-box-like domain superfamily</fullName>
    </submittedName>
</protein>
<feature type="region of interest" description="Disordered" evidence="1">
    <location>
        <begin position="1"/>
        <end position="29"/>
    </location>
</feature>
<dbReference type="AlphaFoldDB" id="A0A8T1Y7U6"/>
<keyword evidence="4" id="KW-1185">Reference proteome</keyword>
<evidence type="ECO:0000313" key="4">
    <source>
        <dbReference type="Proteomes" id="UP000694240"/>
    </source>
</evidence>
<dbReference type="Pfam" id="PF25210">
    <property type="entry name" value="Kelch_FKB95"/>
    <property type="match status" value="1"/>
</dbReference>
<dbReference type="InterPro" id="IPR050354">
    <property type="entry name" value="F-box/kelch-repeat_ARATH"/>
</dbReference>
<dbReference type="Pfam" id="PF00646">
    <property type="entry name" value="F-box"/>
    <property type="match status" value="1"/>
</dbReference>
<dbReference type="PANTHER" id="PTHR24414">
    <property type="entry name" value="F-BOX/KELCH-REPEAT PROTEIN SKIP4"/>
    <property type="match status" value="1"/>
</dbReference>
<dbReference type="InterPro" id="IPR057499">
    <property type="entry name" value="Kelch_FKB95"/>
</dbReference>
<dbReference type="Proteomes" id="UP000694240">
    <property type="component" value="Chromosome 12"/>
</dbReference>
<evidence type="ECO:0000259" key="2">
    <source>
        <dbReference type="SMART" id="SM00256"/>
    </source>
</evidence>
<organism evidence="3 4">
    <name type="scientific">Arabidopsis thaliana x Arabidopsis arenosa</name>
    <dbReference type="NCBI Taxonomy" id="1240361"/>
    <lineage>
        <taxon>Eukaryota</taxon>
        <taxon>Viridiplantae</taxon>
        <taxon>Streptophyta</taxon>
        <taxon>Embryophyta</taxon>
        <taxon>Tracheophyta</taxon>
        <taxon>Spermatophyta</taxon>
        <taxon>Magnoliopsida</taxon>
        <taxon>eudicotyledons</taxon>
        <taxon>Gunneridae</taxon>
        <taxon>Pentapetalae</taxon>
        <taxon>rosids</taxon>
        <taxon>malvids</taxon>
        <taxon>Brassicales</taxon>
        <taxon>Brassicaceae</taxon>
        <taxon>Camelineae</taxon>
        <taxon>Arabidopsis</taxon>
    </lineage>
</organism>